<sequence length="84" mass="8780">MANEPVEPKQPVGLLACRTPPDGGLAASPYALCYMPFAHDALASRGPAAACEPLPSPLMSFAMGLRLVCSDDFGLNPCWFSGDP</sequence>
<dbReference type="Gramene" id="OMERI04G03000.1">
    <property type="protein sequence ID" value="OMERI04G03000.1"/>
    <property type="gene ID" value="OMERI04G03000"/>
</dbReference>
<reference evidence="1" key="1">
    <citation type="submission" date="2015-04" db="UniProtKB">
        <authorList>
            <consortium name="EnsemblPlants"/>
        </authorList>
    </citation>
    <scope>IDENTIFICATION</scope>
</reference>
<proteinExistence type="predicted"/>
<name>A0A0E0DAY2_9ORYZ</name>
<evidence type="ECO:0000313" key="1">
    <source>
        <dbReference type="EnsemblPlants" id="OMERI04G03000.1"/>
    </source>
</evidence>
<dbReference type="Proteomes" id="UP000008021">
    <property type="component" value="Chromosome 4"/>
</dbReference>
<reference evidence="1" key="2">
    <citation type="submission" date="2018-05" db="EMBL/GenBank/DDBJ databases">
        <title>OmerRS3 (Oryza meridionalis Reference Sequence Version 3).</title>
        <authorList>
            <person name="Zhang J."/>
            <person name="Kudrna D."/>
            <person name="Lee S."/>
            <person name="Talag J."/>
            <person name="Welchert J."/>
            <person name="Wing R.A."/>
        </authorList>
    </citation>
    <scope>NUCLEOTIDE SEQUENCE [LARGE SCALE GENOMIC DNA]</scope>
    <source>
        <strain evidence="1">cv. OR44</strain>
    </source>
</reference>
<organism evidence="1">
    <name type="scientific">Oryza meridionalis</name>
    <dbReference type="NCBI Taxonomy" id="40149"/>
    <lineage>
        <taxon>Eukaryota</taxon>
        <taxon>Viridiplantae</taxon>
        <taxon>Streptophyta</taxon>
        <taxon>Embryophyta</taxon>
        <taxon>Tracheophyta</taxon>
        <taxon>Spermatophyta</taxon>
        <taxon>Magnoliopsida</taxon>
        <taxon>Liliopsida</taxon>
        <taxon>Poales</taxon>
        <taxon>Poaceae</taxon>
        <taxon>BOP clade</taxon>
        <taxon>Oryzoideae</taxon>
        <taxon>Oryzeae</taxon>
        <taxon>Oryzinae</taxon>
        <taxon>Oryza</taxon>
    </lineage>
</organism>
<dbReference type="AlphaFoldDB" id="A0A0E0DAY2"/>
<accession>A0A0E0DAY2</accession>
<protein>
    <submittedName>
        <fullName evidence="1">Uncharacterized protein</fullName>
    </submittedName>
</protein>
<dbReference type="HOGENOM" id="CLU_174326_0_0_1"/>
<dbReference type="EnsemblPlants" id="OMERI04G03000.1">
    <property type="protein sequence ID" value="OMERI04G03000.1"/>
    <property type="gene ID" value="OMERI04G03000"/>
</dbReference>
<evidence type="ECO:0000313" key="2">
    <source>
        <dbReference type="Proteomes" id="UP000008021"/>
    </source>
</evidence>
<keyword evidence="2" id="KW-1185">Reference proteome</keyword>